<dbReference type="RefSeq" id="WP_221874521.1">
    <property type="nucleotide sequence ID" value="NZ_JACWFH010000021.1"/>
</dbReference>
<evidence type="ECO:0000256" key="1">
    <source>
        <dbReference type="SAM" id="Phobius"/>
    </source>
</evidence>
<sequence>MASSRKFWLGMIVGALAGGAISLLDRETRQAVKGDFKKASGTVTYIAKHPNEFIEEVQDTVNKVRSTVEQVTEDVAFITEKVEEIKDVPPQVAEIVQESKEAFSHLTTEKARV</sequence>
<evidence type="ECO:0000313" key="3">
    <source>
        <dbReference type="Proteomes" id="UP000769780"/>
    </source>
</evidence>
<accession>A0ABS7K7S6</accession>
<protein>
    <submittedName>
        <fullName evidence="2">YtxH domain-containing protein</fullName>
    </submittedName>
</protein>
<dbReference type="EMBL" id="JACWFH010000021">
    <property type="protein sequence ID" value="MBY0098304.1"/>
    <property type="molecule type" value="Genomic_DNA"/>
</dbReference>
<dbReference type="Proteomes" id="UP000769780">
    <property type="component" value="Unassembled WGS sequence"/>
</dbReference>
<reference evidence="2 3" key="1">
    <citation type="submission" date="2020-07" db="EMBL/GenBank/DDBJ databases">
        <title>Fungal Genomes of the International Space Station.</title>
        <authorList>
            <person name="Seuylemezian A."/>
            <person name="Singh N.K."/>
            <person name="Wood J."/>
            <person name="Venkateswaran K."/>
        </authorList>
    </citation>
    <scope>NUCLEOTIDE SEQUENCE [LARGE SCALE GENOMIC DNA]</scope>
    <source>
        <strain evidence="2 3">PL-B2</strain>
    </source>
</reference>
<organism evidence="2 3">
    <name type="scientific">Mesobacillus maritimus</name>
    <dbReference type="NCBI Taxonomy" id="1643336"/>
    <lineage>
        <taxon>Bacteria</taxon>
        <taxon>Bacillati</taxon>
        <taxon>Bacillota</taxon>
        <taxon>Bacilli</taxon>
        <taxon>Bacillales</taxon>
        <taxon>Bacillaceae</taxon>
        <taxon>Mesobacillus</taxon>
    </lineage>
</organism>
<proteinExistence type="predicted"/>
<keyword evidence="1" id="KW-0812">Transmembrane</keyword>
<evidence type="ECO:0000313" key="2">
    <source>
        <dbReference type="EMBL" id="MBY0098304.1"/>
    </source>
</evidence>
<gene>
    <name evidence="2" type="ORF">H0185_16010</name>
</gene>
<keyword evidence="1" id="KW-1133">Transmembrane helix</keyword>
<keyword evidence="3" id="KW-1185">Reference proteome</keyword>
<dbReference type="Gene3D" id="1.10.287.950">
    <property type="entry name" value="Methyl-accepting chemotaxis protein"/>
    <property type="match status" value="1"/>
</dbReference>
<name>A0ABS7K7S6_9BACI</name>
<keyword evidence="1" id="KW-0472">Membrane</keyword>
<feature type="transmembrane region" description="Helical" evidence="1">
    <location>
        <begin position="6"/>
        <end position="24"/>
    </location>
</feature>
<comment type="caution">
    <text evidence="2">The sequence shown here is derived from an EMBL/GenBank/DDBJ whole genome shotgun (WGS) entry which is preliminary data.</text>
</comment>